<gene>
    <name evidence="2" type="ORF">PSON_ATCC_30995.1.T0420114</name>
</gene>
<feature type="region of interest" description="Disordered" evidence="1">
    <location>
        <begin position="202"/>
        <end position="235"/>
    </location>
</feature>
<evidence type="ECO:0000313" key="2">
    <source>
        <dbReference type="EMBL" id="CAD8081579.1"/>
    </source>
</evidence>
<dbReference type="EMBL" id="CAJJDN010000042">
    <property type="protein sequence ID" value="CAD8081579.1"/>
    <property type="molecule type" value="Genomic_DNA"/>
</dbReference>
<sequence length="334" mass="39562">MIFDLQPPSPSLSPNSRVRYYQEQLDKAHEIIDQLEILLHEKELQKSQTNHPSNCQVFIPPLSFHSKSPSINGERSKSYVATPQQYSTPRDPRNRMSMGNQSSIKYIEEMKTRHTELVQQFKEDNSYKELKNKEINDHIQELKTELIYCQQKQTITKKEKIQSQQQLEHLQNEIENIQYQLNNSKQQGLLLYQKLQQFKQNNQDTEFQEEESEKNHKLATPQSQQNSKFKNSTSHKKLMQTLQQEIELLEAQKQQYFNTSVSNFEEKEIETNHFNDRIIESKQQNLRIDTLDDVRLVTDSGYKLFTQVDQDNESVKSFKIKKQKPRSCESCIIF</sequence>
<organism evidence="2 3">
    <name type="scientific">Paramecium sonneborni</name>
    <dbReference type="NCBI Taxonomy" id="65129"/>
    <lineage>
        <taxon>Eukaryota</taxon>
        <taxon>Sar</taxon>
        <taxon>Alveolata</taxon>
        <taxon>Ciliophora</taxon>
        <taxon>Intramacronucleata</taxon>
        <taxon>Oligohymenophorea</taxon>
        <taxon>Peniculida</taxon>
        <taxon>Parameciidae</taxon>
        <taxon>Paramecium</taxon>
    </lineage>
</organism>
<proteinExistence type="predicted"/>
<dbReference type="OrthoDB" id="309264at2759"/>
<keyword evidence="3" id="KW-1185">Reference proteome</keyword>
<feature type="region of interest" description="Disordered" evidence="1">
    <location>
        <begin position="66"/>
        <end position="98"/>
    </location>
</feature>
<feature type="compositionally biased region" description="Polar residues" evidence="1">
    <location>
        <begin position="220"/>
        <end position="232"/>
    </location>
</feature>
<dbReference type="AlphaFoldDB" id="A0A8S1MPU0"/>
<dbReference type="Proteomes" id="UP000692954">
    <property type="component" value="Unassembled WGS sequence"/>
</dbReference>
<comment type="caution">
    <text evidence="2">The sequence shown here is derived from an EMBL/GenBank/DDBJ whole genome shotgun (WGS) entry which is preliminary data.</text>
</comment>
<accession>A0A8S1MPU0</accession>
<evidence type="ECO:0000256" key="1">
    <source>
        <dbReference type="SAM" id="MobiDB-lite"/>
    </source>
</evidence>
<evidence type="ECO:0000313" key="3">
    <source>
        <dbReference type="Proteomes" id="UP000692954"/>
    </source>
</evidence>
<feature type="compositionally biased region" description="Polar residues" evidence="1">
    <location>
        <begin position="66"/>
        <end position="88"/>
    </location>
</feature>
<protein>
    <submittedName>
        <fullName evidence="2">Uncharacterized protein</fullName>
    </submittedName>
</protein>
<reference evidence="2" key="1">
    <citation type="submission" date="2021-01" db="EMBL/GenBank/DDBJ databases">
        <authorList>
            <consortium name="Genoscope - CEA"/>
            <person name="William W."/>
        </authorList>
    </citation>
    <scope>NUCLEOTIDE SEQUENCE</scope>
</reference>
<name>A0A8S1MPU0_9CILI</name>